<dbReference type="WBParaSite" id="HCON_00129180-00001">
    <property type="protein sequence ID" value="HCON_00129180-00001"/>
    <property type="gene ID" value="HCON_00129180"/>
</dbReference>
<dbReference type="AlphaFoldDB" id="A0A6F7PSN6"/>
<name>A0A6F7PSN6_HAECO</name>
<dbReference type="Proteomes" id="UP000025227">
    <property type="component" value="Unplaced"/>
</dbReference>
<evidence type="ECO:0000313" key="2">
    <source>
        <dbReference type="WBParaSite" id="HCON_00129180-00001"/>
    </source>
</evidence>
<evidence type="ECO:0000313" key="1">
    <source>
        <dbReference type="Proteomes" id="UP000025227"/>
    </source>
</evidence>
<dbReference type="WBParaSite" id="HCON_00129210-00001">
    <property type="protein sequence ID" value="HCON_00129210-00001"/>
    <property type="gene ID" value="HCON_00129210"/>
</dbReference>
<protein>
    <submittedName>
        <fullName evidence="2 3">DUF4124 domain-containing protein</fullName>
    </submittedName>
</protein>
<organism evidence="1 2">
    <name type="scientific">Haemonchus contortus</name>
    <name type="common">Barber pole worm</name>
    <dbReference type="NCBI Taxonomy" id="6289"/>
    <lineage>
        <taxon>Eukaryota</taxon>
        <taxon>Metazoa</taxon>
        <taxon>Ecdysozoa</taxon>
        <taxon>Nematoda</taxon>
        <taxon>Chromadorea</taxon>
        <taxon>Rhabditida</taxon>
        <taxon>Rhabditina</taxon>
        <taxon>Rhabditomorpha</taxon>
        <taxon>Strongyloidea</taxon>
        <taxon>Trichostrongylidae</taxon>
        <taxon>Haemonchus</taxon>
    </lineage>
</organism>
<reference evidence="2 3" key="1">
    <citation type="submission" date="2020-12" db="UniProtKB">
        <authorList>
            <consortium name="WormBaseParasite"/>
        </authorList>
    </citation>
    <scope>IDENTIFICATION</scope>
    <source>
        <strain evidence="2 3">MHco3</strain>
    </source>
</reference>
<evidence type="ECO:0000313" key="3">
    <source>
        <dbReference type="WBParaSite" id="HCON_00129210-00001"/>
    </source>
</evidence>
<accession>A0A6F7PSN6</accession>
<keyword evidence="1" id="KW-1185">Reference proteome</keyword>
<sequence>GRQPTLNARCERSAVTESCDSTWQDR</sequence>
<proteinExistence type="predicted"/>